<proteinExistence type="predicted"/>
<evidence type="ECO:0000313" key="3">
    <source>
        <dbReference type="Proteomes" id="UP000692954"/>
    </source>
</evidence>
<dbReference type="EMBL" id="CAJJDN010000226">
    <property type="protein sequence ID" value="CAD8129500.1"/>
    <property type="molecule type" value="Genomic_DNA"/>
</dbReference>
<dbReference type="Proteomes" id="UP000692954">
    <property type="component" value="Unassembled WGS sequence"/>
</dbReference>
<reference evidence="2" key="1">
    <citation type="submission" date="2021-01" db="EMBL/GenBank/DDBJ databases">
        <authorList>
            <consortium name="Genoscope - CEA"/>
            <person name="William W."/>
        </authorList>
    </citation>
    <scope>NUCLEOTIDE SEQUENCE</scope>
</reference>
<gene>
    <name evidence="2" type="ORF">PSON_ATCC_30995.1.T2260014</name>
</gene>
<dbReference type="OrthoDB" id="10001977at2759"/>
<dbReference type="AlphaFoldDB" id="A0A8S1RQH5"/>
<dbReference type="InterPro" id="IPR006571">
    <property type="entry name" value="TLDc_dom"/>
</dbReference>
<accession>A0A8S1RQH5</accession>
<keyword evidence="3" id="KW-1185">Reference proteome</keyword>
<feature type="domain" description="TLDc" evidence="1">
    <location>
        <begin position="37"/>
        <end position="166"/>
    </location>
</feature>
<organism evidence="2 3">
    <name type="scientific">Paramecium sonneborni</name>
    <dbReference type="NCBI Taxonomy" id="65129"/>
    <lineage>
        <taxon>Eukaryota</taxon>
        <taxon>Sar</taxon>
        <taxon>Alveolata</taxon>
        <taxon>Ciliophora</taxon>
        <taxon>Intramacronucleata</taxon>
        <taxon>Oligohymenophorea</taxon>
        <taxon>Peniculida</taxon>
        <taxon>Parameciidae</taxon>
        <taxon>Paramecium</taxon>
    </lineage>
</organism>
<evidence type="ECO:0000313" key="2">
    <source>
        <dbReference type="EMBL" id="CAD8129500.1"/>
    </source>
</evidence>
<comment type="caution">
    <text evidence="2">The sequence shown here is derived from an EMBL/GenBank/DDBJ whole genome shotgun (WGS) entry which is preliminary data.</text>
</comment>
<sequence>MKYKTKIIKRGFLDSIILSFIRKIEKNNKRIRINLLRKQRWIEWQLILEQMQWSNEYIFGGYSPCKCQQNSGDNWVYDDTQSSFLFSQTHNEIYSLKKDQKNKAICCNSGYGPTYGYFDLYISFGFKEGYSQLGNSYQWDKFENKNSTHLFGQNDPKIIECEIFELKFI</sequence>
<dbReference type="Pfam" id="PF07534">
    <property type="entry name" value="TLD"/>
    <property type="match status" value="1"/>
</dbReference>
<evidence type="ECO:0000259" key="1">
    <source>
        <dbReference type="Pfam" id="PF07534"/>
    </source>
</evidence>
<name>A0A8S1RQH5_9CILI</name>
<protein>
    <recommendedName>
        <fullName evidence="1">TLDc domain-containing protein</fullName>
    </recommendedName>
</protein>